<accession>A0A1A9VI14</accession>
<name>A0A1A9VI14_GLOAU</name>
<sequence>MDHGLDNNTPRDVVIILKVAFLSFMGVIVDELDRFPAFRLRPLNNNLKIRMKKKNCPAENELNVVLSTILVTMCSTKTTRTISKKLRVYEYRESSFISMCENAIIFKVEKKRCTCSITNSIIDILQSVYV</sequence>
<organism evidence="2 3">
    <name type="scientific">Glossina austeni</name>
    <name type="common">Savannah tsetse fly</name>
    <dbReference type="NCBI Taxonomy" id="7395"/>
    <lineage>
        <taxon>Eukaryota</taxon>
        <taxon>Metazoa</taxon>
        <taxon>Ecdysozoa</taxon>
        <taxon>Arthropoda</taxon>
        <taxon>Hexapoda</taxon>
        <taxon>Insecta</taxon>
        <taxon>Pterygota</taxon>
        <taxon>Neoptera</taxon>
        <taxon>Endopterygota</taxon>
        <taxon>Diptera</taxon>
        <taxon>Brachycera</taxon>
        <taxon>Muscomorpha</taxon>
        <taxon>Hippoboscoidea</taxon>
        <taxon>Glossinidae</taxon>
        <taxon>Glossina</taxon>
    </lineage>
</organism>
<evidence type="ECO:0000256" key="1">
    <source>
        <dbReference type="SAM" id="Phobius"/>
    </source>
</evidence>
<dbReference type="EnsemblMetazoa" id="GAUT038111-RA">
    <property type="protein sequence ID" value="GAUT038111-PA"/>
    <property type="gene ID" value="GAUT038111"/>
</dbReference>
<dbReference type="VEuPathDB" id="VectorBase:GAUT038111"/>
<reference evidence="2" key="1">
    <citation type="submission" date="2020-05" db="UniProtKB">
        <authorList>
            <consortium name="EnsemblMetazoa"/>
        </authorList>
    </citation>
    <scope>IDENTIFICATION</scope>
    <source>
        <strain evidence="2">TTRI</strain>
    </source>
</reference>
<evidence type="ECO:0000313" key="3">
    <source>
        <dbReference type="Proteomes" id="UP000078200"/>
    </source>
</evidence>
<proteinExistence type="predicted"/>
<dbReference type="Proteomes" id="UP000078200">
    <property type="component" value="Unassembled WGS sequence"/>
</dbReference>
<dbReference type="AlphaFoldDB" id="A0A1A9VI14"/>
<keyword evidence="3" id="KW-1185">Reference proteome</keyword>
<keyword evidence="1" id="KW-0812">Transmembrane</keyword>
<keyword evidence="1" id="KW-1133">Transmembrane helix</keyword>
<feature type="transmembrane region" description="Helical" evidence="1">
    <location>
        <begin position="13"/>
        <end position="32"/>
    </location>
</feature>
<keyword evidence="1" id="KW-0472">Membrane</keyword>
<evidence type="ECO:0000313" key="2">
    <source>
        <dbReference type="EnsemblMetazoa" id="GAUT038111-PA"/>
    </source>
</evidence>
<protein>
    <submittedName>
        <fullName evidence="2">Uncharacterized protein</fullName>
    </submittedName>
</protein>